<keyword evidence="1" id="KW-1133">Transmembrane helix</keyword>
<evidence type="ECO:0000313" key="3">
    <source>
        <dbReference type="Proteomes" id="UP001220010"/>
    </source>
</evidence>
<dbReference type="Proteomes" id="UP001220010">
    <property type="component" value="Unassembled WGS sequence"/>
</dbReference>
<feature type="transmembrane region" description="Helical" evidence="1">
    <location>
        <begin position="119"/>
        <end position="137"/>
    </location>
</feature>
<evidence type="ECO:0000313" key="2">
    <source>
        <dbReference type="EMBL" id="MDF0591389.1"/>
    </source>
</evidence>
<reference evidence="2 3" key="1">
    <citation type="submission" date="2023-03" db="EMBL/GenBank/DDBJ databases">
        <title>WGS of Methanotrichaceae archaeon Mx.</title>
        <authorList>
            <person name="Sorokin D.Y."/>
            <person name="Merkel A.Y."/>
        </authorList>
    </citation>
    <scope>NUCLEOTIDE SEQUENCE [LARGE SCALE GENOMIC DNA]</scope>
    <source>
        <strain evidence="2 3">Mx</strain>
    </source>
</reference>
<evidence type="ECO:0000256" key="1">
    <source>
        <dbReference type="SAM" id="Phobius"/>
    </source>
</evidence>
<dbReference type="EMBL" id="JARFPK010000038">
    <property type="protein sequence ID" value="MDF0591389.1"/>
    <property type="molecule type" value="Genomic_DNA"/>
</dbReference>
<dbReference type="RefSeq" id="WP_316967122.1">
    <property type="nucleotide sequence ID" value="NZ_JARFPK010000038.1"/>
</dbReference>
<protein>
    <recommendedName>
        <fullName evidence="4">Carboxypeptidase regulatory-like domain-containing protein</fullName>
    </recommendedName>
</protein>
<name>A0ABT5X9K4_9EURY</name>
<keyword evidence="1" id="KW-0812">Transmembrane</keyword>
<sequence>MNEKNCRLAVLALISVLILAGTAAGHRMLIGYNVEEVGISVFYDDGTAAAGASVMVYDGDDLIAEGVADSRGVYRFRPEGRRIDDLVFVSSSVGHRAEIRIGTPGAQAPPPEIPTSMKVLAGFGYLLGIAGVSMIYASRKKR</sequence>
<accession>A0ABT5X9K4</accession>
<organism evidence="2 3">
    <name type="scientific">Candidatus Methanocrinis natronophilus</name>
    <dbReference type="NCBI Taxonomy" id="3033396"/>
    <lineage>
        <taxon>Archaea</taxon>
        <taxon>Methanobacteriati</taxon>
        <taxon>Methanobacteriota</taxon>
        <taxon>Stenosarchaea group</taxon>
        <taxon>Methanomicrobia</taxon>
        <taxon>Methanotrichales</taxon>
        <taxon>Methanotrichaceae</taxon>
        <taxon>Methanocrinis</taxon>
    </lineage>
</organism>
<keyword evidence="1" id="KW-0472">Membrane</keyword>
<evidence type="ECO:0008006" key="4">
    <source>
        <dbReference type="Google" id="ProtNLM"/>
    </source>
</evidence>
<gene>
    <name evidence="2" type="ORF">P0O15_09485</name>
</gene>
<comment type="caution">
    <text evidence="2">The sequence shown here is derived from an EMBL/GenBank/DDBJ whole genome shotgun (WGS) entry which is preliminary data.</text>
</comment>
<keyword evidence="3" id="KW-1185">Reference proteome</keyword>
<proteinExistence type="predicted"/>